<dbReference type="EMBL" id="BAAAZG010000006">
    <property type="protein sequence ID" value="GAA4063378.1"/>
    <property type="molecule type" value="Genomic_DNA"/>
</dbReference>
<gene>
    <name evidence="2" type="ORF">GCM10022214_16060</name>
</gene>
<dbReference type="Pfam" id="PF04149">
    <property type="entry name" value="DUF397"/>
    <property type="match status" value="1"/>
</dbReference>
<protein>
    <submittedName>
        <fullName evidence="2">DUF397 domain-containing protein</fullName>
    </submittedName>
</protein>
<sequence>MTDSRVSPTVWRKSSYSSDPNLAVCVEVAAVDGARAIRDSKDPDGPRLSMSVAAWRGFIGSIKNDAFAG</sequence>
<reference evidence="3" key="1">
    <citation type="journal article" date="2019" name="Int. J. Syst. Evol. Microbiol.">
        <title>The Global Catalogue of Microorganisms (GCM) 10K type strain sequencing project: providing services to taxonomists for standard genome sequencing and annotation.</title>
        <authorList>
            <consortium name="The Broad Institute Genomics Platform"/>
            <consortium name="The Broad Institute Genome Sequencing Center for Infectious Disease"/>
            <person name="Wu L."/>
            <person name="Ma J."/>
        </authorList>
    </citation>
    <scope>NUCLEOTIDE SEQUENCE [LARGE SCALE GENOMIC DNA]</scope>
    <source>
        <strain evidence="3">JCM 16702</strain>
    </source>
</reference>
<dbReference type="InterPro" id="IPR007278">
    <property type="entry name" value="DUF397"/>
</dbReference>
<feature type="domain" description="DUF397" evidence="1">
    <location>
        <begin position="10"/>
        <end position="63"/>
    </location>
</feature>
<dbReference type="RefSeq" id="WP_344943051.1">
    <property type="nucleotide sequence ID" value="NZ_BAAAZG010000006.1"/>
</dbReference>
<dbReference type="Proteomes" id="UP001500683">
    <property type="component" value="Unassembled WGS sequence"/>
</dbReference>
<comment type="caution">
    <text evidence="2">The sequence shown here is derived from an EMBL/GenBank/DDBJ whole genome shotgun (WGS) entry which is preliminary data.</text>
</comment>
<organism evidence="2 3">
    <name type="scientific">Actinomadura miaoliensis</name>
    <dbReference type="NCBI Taxonomy" id="430685"/>
    <lineage>
        <taxon>Bacteria</taxon>
        <taxon>Bacillati</taxon>
        <taxon>Actinomycetota</taxon>
        <taxon>Actinomycetes</taxon>
        <taxon>Streptosporangiales</taxon>
        <taxon>Thermomonosporaceae</taxon>
        <taxon>Actinomadura</taxon>
    </lineage>
</organism>
<evidence type="ECO:0000313" key="2">
    <source>
        <dbReference type="EMBL" id="GAA4063378.1"/>
    </source>
</evidence>
<name>A0ABP7VAY9_9ACTN</name>
<evidence type="ECO:0000313" key="3">
    <source>
        <dbReference type="Proteomes" id="UP001500683"/>
    </source>
</evidence>
<proteinExistence type="predicted"/>
<accession>A0ABP7VAY9</accession>
<keyword evidence="3" id="KW-1185">Reference proteome</keyword>
<evidence type="ECO:0000259" key="1">
    <source>
        <dbReference type="Pfam" id="PF04149"/>
    </source>
</evidence>